<evidence type="ECO:0000313" key="4">
    <source>
        <dbReference type="Proteomes" id="UP000245627"/>
    </source>
</evidence>
<evidence type="ECO:0000256" key="1">
    <source>
        <dbReference type="SAM" id="MobiDB-lite"/>
    </source>
</evidence>
<evidence type="ECO:0000256" key="2">
    <source>
        <dbReference type="SAM" id="Phobius"/>
    </source>
</evidence>
<comment type="caution">
    <text evidence="3">The sequence shown here is derived from an EMBL/GenBank/DDBJ whole genome shotgun (WGS) entry which is preliminary data.</text>
</comment>
<protein>
    <recommendedName>
        <fullName evidence="5">HEAT repeat domain-containing protein</fullName>
    </recommendedName>
</protein>
<name>A0A2T8HKU6_9SPHI</name>
<dbReference type="OrthoDB" id="978644at2"/>
<keyword evidence="4" id="KW-1185">Reference proteome</keyword>
<evidence type="ECO:0000313" key="3">
    <source>
        <dbReference type="EMBL" id="PVH26078.1"/>
    </source>
</evidence>
<keyword evidence="2" id="KW-1133">Transmembrane helix</keyword>
<keyword evidence="2" id="KW-0472">Membrane</keyword>
<gene>
    <name evidence="3" type="ORF">DC487_00180</name>
</gene>
<dbReference type="EMBL" id="QDKG01000001">
    <property type="protein sequence ID" value="PVH26078.1"/>
    <property type="molecule type" value="Genomic_DNA"/>
</dbReference>
<sequence>MEDKLKKFVNENRQAFDRHQPSPLVWDQIKKKLPQQIEAAAEQEETITPIKRIRPARMWYAAASIVAILMVSGIIWKQYHASNAIVEEDTNAQIAQLAQPENNNSAQGSTVDQPISKVSPNKDGLTYDIDARTAQTTTRQPQKQIQENRSKHVEIEDPLAKSYALLADESSAINRMEGVLQLASMDYVPDAGMEKIQHLMASDPNENIRLAAYDIFMEHASAEQKEQQIQDAFLQQKDATMQVELMQAMAETEDLKINDATTKRLEAIVEDPLAIDLVKNQAYAVLMKNW</sequence>
<reference evidence="3 4" key="1">
    <citation type="submission" date="2018-04" db="EMBL/GenBank/DDBJ databases">
        <title>Sphingobacterium cortibacter sp. nov.</title>
        <authorList>
            <person name="Li Y."/>
        </authorList>
    </citation>
    <scope>NUCLEOTIDE SEQUENCE [LARGE SCALE GENOMIC DNA]</scope>
    <source>
        <strain evidence="3 4">2c-3</strain>
    </source>
</reference>
<proteinExistence type="predicted"/>
<feature type="region of interest" description="Disordered" evidence="1">
    <location>
        <begin position="100"/>
        <end position="153"/>
    </location>
</feature>
<keyword evidence="2" id="KW-0812">Transmembrane</keyword>
<dbReference type="RefSeq" id="WP_116773924.1">
    <property type="nucleotide sequence ID" value="NZ_QDKG01000001.1"/>
</dbReference>
<dbReference type="Proteomes" id="UP000245627">
    <property type="component" value="Unassembled WGS sequence"/>
</dbReference>
<dbReference type="AlphaFoldDB" id="A0A2T8HKU6"/>
<evidence type="ECO:0008006" key="5">
    <source>
        <dbReference type="Google" id="ProtNLM"/>
    </source>
</evidence>
<feature type="transmembrane region" description="Helical" evidence="2">
    <location>
        <begin position="58"/>
        <end position="76"/>
    </location>
</feature>
<feature type="compositionally biased region" description="Polar residues" evidence="1">
    <location>
        <begin position="100"/>
        <end position="119"/>
    </location>
</feature>
<accession>A0A2T8HKU6</accession>
<organism evidence="3 4">
    <name type="scientific">Sphingobacterium corticibacter</name>
    <dbReference type="NCBI Taxonomy" id="2171749"/>
    <lineage>
        <taxon>Bacteria</taxon>
        <taxon>Pseudomonadati</taxon>
        <taxon>Bacteroidota</taxon>
        <taxon>Sphingobacteriia</taxon>
        <taxon>Sphingobacteriales</taxon>
        <taxon>Sphingobacteriaceae</taxon>
        <taxon>Sphingobacterium</taxon>
    </lineage>
</organism>